<accession>A0AAN4PGM6</accession>
<evidence type="ECO:0000313" key="2">
    <source>
        <dbReference type="EMBL" id="GAQ05741.1"/>
    </source>
</evidence>
<feature type="region of interest" description="Disordered" evidence="1">
    <location>
        <begin position="756"/>
        <end position="804"/>
    </location>
</feature>
<evidence type="ECO:0000256" key="1">
    <source>
        <dbReference type="SAM" id="MobiDB-lite"/>
    </source>
</evidence>
<dbReference type="Proteomes" id="UP000051487">
    <property type="component" value="Unassembled WGS sequence"/>
</dbReference>
<feature type="region of interest" description="Disordered" evidence="1">
    <location>
        <begin position="540"/>
        <end position="585"/>
    </location>
</feature>
<sequence length="804" mass="92514">MTSHLVEYSELQQTGTTFPLELELEEDIEGEIHHFVKLSRLGDYAEAQRFFDQTLRKHDHLFPVLAEYADMLLEQGRCRQASEILEKYIKSMSGILDGDEMQLLKIMKSLADMHSKGALRSALVEAEEAWQLIQLAGQESSGKILNEVHIVEMYVNIVVFGFLTSPWVDETWMRCPLLRPTAQTDNGFVQWFCILRQEGLLWEASRVLRALLPIMPSLSAGDLGELLDDSWIAVSRSQGLSVPDLWASLMVTLLQSQFFLNAAILAEAMGQDNRAAKVIYEMGRTRLEFAQQEWSMLRLDEGPRPLNLQLSLEKIIFVITGAALFAQPPGYDTMFALSNLLFEANRRHDLRSQILTRLYILQSDFEARVHWRDFHSILELLEVDCGNVVEHNQIWSLFAEWALDSRGLVRYDALGLPFESHRFTLLLSLRPFETFSYQEWEQLFHARCRQLLSDYALRERFQFDNPWINPHYYPISHDIPYLSTQLYSTDKKLPRSFEINELIKNIEAINTQHHRKSESLPNRFSELIGLEAQIPEALSRSSQILDSDTPKQGNTERLHSRITFDSEEPNPQQTTRLEPAHDDEPGYAWRREIMPSTDLPEHTAAMPEQTFEKTSVIAATAINKAQTSATDGRRHLAMADSKPTIHFIKAIYQREKEPPLRAIIDYDLDENIISQSCRRILSKFPFPSFRLQRGRQIADSNGNLHTVTEKVVLEISKSGAAGTEKDLFFVSSEDRLEPSGSYDIILGREWKDKFEDKESTGYRAAPTDYGDDAKDKRTMQEEERNRREMIAGGQQGDEEMRTEQ</sequence>
<comment type="caution">
    <text evidence="2">The sequence shown here is derived from an EMBL/GenBank/DDBJ whole genome shotgun (WGS) entry which is preliminary data.</text>
</comment>
<feature type="compositionally biased region" description="Basic and acidic residues" evidence="1">
    <location>
        <begin position="771"/>
        <end position="789"/>
    </location>
</feature>
<dbReference type="SUPFAM" id="SSF48452">
    <property type="entry name" value="TPR-like"/>
    <property type="match status" value="1"/>
</dbReference>
<feature type="compositionally biased region" description="Basic and acidic residues" evidence="1">
    <location>
        <begin position="554"/>
        <end position="564"/>
    </location>
</feature>
<dbReference type="InterPro" id="IPR011990">
    <property type="entry name" value="TPR-like_helical_dom_sf"/>
</dbReference>
<evidence type="ECO:0000313" key="3">
    <source>
        <dbReference type="Proteomes" id="UP000051487"/>
    </source>
</evidence>
<dbReference type="EMBL" id="BCLY01000005">
    <property type="protein sequence ID" value="GAQ05741.1"/>
    <property type="molecule type" value="Genomic_DNA"/>
</dbReference>
<dbReference type="Gene3D" id="1.25.40.10">
    <property type="entry name" value="Tetratricopeptide repeat domain"/>
    <property type="match status" value="1"/>
</dbReference>
<organism evidence="2 3">
    <name type="scientific">Aspergillus lentulus</name>
    <dbReference type="NCBI Taxonomy" id="293939"/>
    <lineage>
        <taxon>Eukaryota</taxon>
        <taxon>Fungi</taxon>
        <taxon>Dikarya</taxon>
        <taxon>Ascomycota</taxon>
        <taxon>Pezizomycotina</taxon>
        <taxon>Eurotiomycetes</taxon>
        <taxon>Eurotiomycetidae</taxon>
        <taxon>Eurotiales</taxon>
        <taxon>Aspergillaceae</taxon>
        <taxon>Aspergillus</taxon>
        <taxon>Aspergillus subgen. Fumigati</taxon>
    </lineage>
</organism>
<gene>
    <name evidence="2" type="ORF">ALT_3062</name>
</gene>
<proteinExistence type="predicted"/>
<protein>
    <submittedName>
        <fullName evidence="2">Uncharacterized protein</fullName>
    </submittedName>
</protein>
<dbReference type="AlphaFoldDB" id="A0AAN4PGM6"/>
<name>A0AAN4PGM6_ASPLE</name>
<feature type="compositionally biased region" description="Polar residues" evidence="1">
    <location>
        <begin position="540"/>
        <end position="553"/>
    </location>
</feature>
<reference evidence="2 3" key="1">
    <citation type="submission" date="2015-11" db="EMBL/GenBank/DDBJ databases">
        <title>Aspergillus lentulus strain IFM 54703T.</title>
        <authorList>
            <person name="Kusuya Y."/>
            <person name="Sakai K."/>
            <person name="Kamei K."/>
            <person name="Takahashi H."/>
            <person name="Yaguchi T."/>
        </authorList>
    </citation>
    <scope>NUCLEOTIDE SEQUENCE [LARGE SCALE GENOMIC DNA]</scope>
    <source>
        <strain evidence="2 3">IFM 54703</strain>
    </source>
</reference>